<evidence type="ECO:0000313" key="2">
    <source>
        <dbReference type="EMBL" id="KAG5192330.1"/>
    </source>
</evidence>
<keyword evidence="3" id="KW-1185">Reference proteome</keyword>
<name>A0A835ZEP7_9STRA</name>
<proteinExistence type="predicted"/>
<accession>A0A835ZEP7</accession>
<dbReference type="OrthoDB" id="44377at2759"/>
<feature type="compositionally biased region" description="Basic and acidic residues" evidence="1">
    <location>
        <begin position="152"/>
        <end position="169"/>
    </location>
</feature>
<gene>
    <name evidence="2" type="ORF">JKP88DRAFT_191128</name>
</gene>
<comment type="caution">
    <text evidence="2">The sequence shown here is derived from an EMBL/GenBank/DDBJ whole genome shotgun (WGS) entry which is preliminary data.</text>
</comment>
<protein>
    <submittedName>
        <fullName evidence="2">Uncharacterized protein</fullName>
    </submittedName>
</protein>
<reference evidence="2" key="1">
    <citation type="submission" date="2021-02" db="EMBL/GenBank/DDBJ databases">
        <title>First Annotated Genome of the Yellow-green Alga Tribonema minus.</title>
        <authorList>
            <person name="Mahan K.M."/>
        </authorList>
    </citation>
    <scope>NUCLEOTIDE SEQUENCE</scope>
    <source>
        <strain evidence="2">UTEX B ZZ1240</strain>
    </source>
</reference>
<evidence type="ECO:0000256" key="1">
    <source>
        <dbReference type="SAM" id="MobiDB-lite"/>
    </source>
</evidence>
<dbReference type="EMBL" id="JAFCMP010000007">
    <property type="protein sequence ID" value="KAG5192330.1"/>
    <property type="molecule type" value="Genomic_DNA"/>
</dbReference>
<dbReference type="Proteomes" id="UP000664859">
    <property type="component" value="Unassembled WGS sequence"/>
</dbReference>
<organism evidence="2 3">
    <name type="scientific">Tribonema minus</name>
    <dbReference type="NCBI Taxonomy" id="303371"/>
    <lineage>
        <taxon>Eukaryota</taxon>
        <taxon>Sar</taxon>
        <taxon>Stramenopiles</taxon>
        <taxon>Ochrophyta</taxon>
        <taxon>PX clade</taxon>
        <taxon>Xanthophyceae</taxon>
        <taxon>Tribonematales</taxon>
        <taxon>Tribonemataceae</taxon>
        <taxon>Tribonema</taxon>
    </lineage>
</organism>
<feature type="region of interest" description="Disordered" evidence="1">
    <location>
        <begin position="152"/>
        <end position="171"/>
    </location>
</feature>
<dbReference type="AlphaFoldDB" id="A0A835ZEP7"/>
<sequence length="207" mass="23204">MDIPSGSLLGNMAFNPERDEGGLGDVTLADIADDYNFPVEFIYDVLCRWGVSPPIKLDDKLGSLVNGEQAFAVVEALTSVDPATVHDFYLDDTIEELAWALDVPPADIFAVCGRRRFNLPLGAETHLTNEEYRFLLKDLGFEEELKAMEDRLHRRDREDADADAARRPDPSGMFMSDMFNGDIDEMFADDEEYSGTAPQPRAKPFFL</sequence>
<evidence type="ECO:0000313" key="3">
    <source>
        <dbReference type="Proteomes" id="UP000664859"/>
    </source>
</evidence>